<accession>A0ABD1VJY6</accession>
<dbReference type="EMBL" id="JBFOLJ010000005">
    <property type="protein sequence ID" value="KAL2537661.1"/>
    <property type="molecule type" value="Genomic_DNA"/>
</dbReference>
<evidence type="ECO:0000313" key="1">
    <source>
        <dbReference type="EMBL" id="KAL2537661.1"/>
    </source>
</evidence>
<evidence type="ECO:0000313" key="2">
    <source>
        <dbReference type="Proteomes" id="UP001604277"/>
    </source>
</evidence>
<reference evidence="2" key="1">
    <citation type="submission" date="2024-07" db="EMBL/GenBank/DDBJ databases">
        <title>Two chromosome-level genome assemblies of Korean endemic species Abeliophyllum distichum and Forsythia ovata (Oleaceae).</title>
        <authorList>
            <person name="Jang H."/>
        </authorList>
    </citation>
    <scope>NUCLEOTIDE SEQUENCE [LARGE SCALE GENOMIC DNA]</scope>
</reference>
<dbReference type="GO" id="GO:0032259">
    <property type="term" value="P:methylation"/>
    <property type="evidence" value="ECO:0007669"/>
    <property type="project" value="UniProtKB-KW"/>
</dbReference>
<dbReference type="GO" id="GO:0008168">
    <property type="term" value="F:methyltransferase activity"/>
    <property type="evidence" value="ECO:0007669"/>
    <property type="project" value="UniProtKB-KW"/>
</dbReference>
<keyword evidence="1" id="KW-0808">Transferase</keyword>
<comment type="caution">
    <text evidence="1">The sequence shown here is derived from an EMBL/GenBank/DDBJ whole genome shotgun (WGS) entry which is preliminary data.</text>
</comment>
<keyword evidence="2" id="KW-1185">Reference proteome</keyword>
<gene>
    <name evidence="1" type="ORF">Fot_19052</name>
</gene>
<name>A0ABD1VJY6_9LAMI</name>
<proteinExistence type="predicted"/>
<dbReference type="Proteomes" id="UP001604277">
    <property type="component" value="Unassembled WGS sequence"/>
</dbReference>
<dbReference type="AlphaFoldDB" id="A0ABD1VJY6"/>
<sequence length="137" mass="14985">MGSHAKGHLKTRVAIAEKNGSLQFVNFEVESEAVAFAGHTLCRSLSGSVALFPVSFHSIGRVRGVRSSGFEFDSSQRVRVVALLESRSQTAVHEIDSCLADMVDHMPCDDPRINSQLSREMNYYKGKALSEVGRNAT</sequence>
<keyword evidence="1" id="KW-0489">Methyltransferase</keyword>
<protein>
    <submittedName>
        <fullName evidence="1">Methyltransferase</fullName>
    </submittedName>
</protein>
<organism evidence="1 2">
    <name type="scientific">Forsythia ovata</name>
    <dbReference type="NCBI Taxonomy" id="205694"/>
    <lineage>
        <taxon>Eukaryota</taxon>
        <taxon>Viridiplantae</taxon>
        <taxon>Streptophyta</taxon>
        <taxon>Embryophyta</taxon>
        <taxon>Tracheophyta</taxon>
        <taxon>Spermatophyta</taxon>
        <taxon>Magnoliopsida</taxon>
        <taxon>eudicotyledons</taxon>
        <taxon>Gunneridae</taxon>
        <taxon>Pentapetalae</taxon>
        <taxon>asterids</taxon>
        <taxon>lamiids</taxon>
        <taxon>Lamiales</taxon>
        <taxon>Oleaceae</taxon>
        <taxon>Forsythieae</taxon>
        <taxon>Forsythia</taxon>
    </lineage>
</organism>